<protein>
    <submittedName>
        <fullName evidence="1">Uncharacterized protein</fullName>
    </submittedName>
</protein>
<name>A0A5B9N5K5_9CAUD</name>
<dbReference type="Proteomes" id="UP000322840">
    <property type="component" value="Segment"/>
</dbReference>
<evidence type="ECO:0000313" key="2">
    <source>
        <dbReference type="Proteomes" id="UP000322840"/>
    </source>
</evidence>
<dbReference type="EMBL" id="MN062188">
    <property type="protein sequence ID" value="QEG09388.1"/>
    <property type="molecule type" value="Genomic_DNA"/>
</dbReference>
<proteinExistence type="predicted"/>
<gene>
    <name evidence="1" type="ORF">CPT_Saba_015</name>
</gene>
<accession>A0A5B9N5K5</accession>
<evidence type="ECO:0000313" key="1">
    <source>
        <dbReference type="EMBL" id="QEG09388.1"/>
    </source>
</evidence>
<keyword evidence="2" id="KW-1185">Reference proteome</keyword>
<sequence length="64" mass="7096">MERLKIYKEDGEDLYWVDLDGKMFGTICKTPDGVKPWTFTGQGLSLGGNTLDAVISSVKIMLVN</sequence>
<organism evidence="1 2">
    <name type="scientific">Proteus phage Saba</name>
    <dbReference type="NCBI Taxonomy" id="2596672"/>
    <lineage>
        <taxon>Viruses</taxon>
        <taxon>Duplodnaviria</taxon>
        <taxon>Heunggongvirae</taxon>
        <taxon>Uroviricota</taxon>
        <taxon>Caudoviricetes</taxon>
        <taxon>Casjensviridae</taxon>
        <taxon>Cenphatecvirus</taxon>
        <taxon>Cenphatecvirus saba</taxon>
    </lineage>
</organism>
<reference evidence="2" key="1">
    <citation type="submission" date="2019-06" db="EMBL/GenBank/DDBJ databases">
        <title>The Complete Genome of Proteus mirabilis Siphophage Saba.</title>
        <authorList>
            <person name="Nyugen J."/>
            <person name="Harb L."/>
            <person name="Moreland R."/>
            <person name="Liu M."/>
            <person name="Ramsey J."/>
        </authorList>
    </citation>
    <scope>NUCLEOTIDE SEQUENCE [LARGE SCALE GENOMIC DNA]</scope>
</reference>